<protein>
    <recommendedName>
        <fullName evidence="1">MJ1316 RNA cyclic group end recognition domain-containing protein</fullName>
    </recommendedName>
</protein>
<keyword evidence="3" id="KW-1185">Reference proteome</keyword>
<evidence type="ECO:0000313" key="2">
    <source>
        <dbReference type="EMBL" id="KAF2138294.1"/>
    </source>
</evidence>
<feature type="domain" description="MJ1316 RNA cyclic group end recognition" evidence="1">
    <location>
        <begin position="200"/>
        <end position="271"/>
    </location>
</feature>
<dbReference type="InterPro" id="IPR040459">
    <property type="entry name" value="MJ1316"/>
</dbReference>
<organism evidence="2 3">
    <name type="scientific">Aplosporella prunicola CBS 121167</name>
    <dbReference type="NCBI Taxonomy" id="1176127"/>
    <lineage>
        <taxon>Eukaryota</taxon>
        <taxon>Fungi</taxon>
        <taxon>Dikarya</taxon>
        <taxon>Ascomycota</taxon>
        <taxon>Pezizomycotina</taxon>
        <taxon>Dothideomycetes</taxon>
        <taxon>Dothideomycetes incertae sedis</taxon>
        <taxon>Botryosphaeriales</taxon>
        <taxon>Aplosporellaceae</taxon>
        <taxon>Aplosporella</taxon>
    </lineage>
</organism>
<dbReference type="EMBL" id="ML995497">
    <property type="protein sequence ID" value="KAF2138294.1"/>
    <property type="molecule type" value="Genomic_DNA"/>
</dbReference>
<dbReference type="GeneID" id="54300944"/>
<name>A0A6A6B507_9PEZI</name>
<dbReference type="RefSeq" id="XP_033394007.1">
    <property type="nucleotide sequence ID" value="XM_033543447.1"/>
</dbReference>
<evidence type="ECO:0000259" key="1">
    <source>
        <dbReference type="Pfam" id="PF04457"/>
    </source>
</evidence>
<evidence type="ECO:0000313" key="3">
    <source>
        <dbReference type="Proteomes" id="UP000799438"/>
    </source>
</evidence>
<dbReference type="OrthoDB" id="10263155at2759"/>
<gene>
    <name evidence="2" type="ORF">K452DRAFT_311656</name>
</gene>
<proteinExistence type="predicted"/>
<accession>A0A6A6B507</accession>
<reference evidence="2" key="1">
    <citation type="journal article" date="2020" name="Stud. Mycol.">
        <title>101 Dothideomycetes genomes: a test case for predicting lifestyles and emergence of pathogens.</title>
        <authorList>
            <person name="Haridas S."/>
            <person name="Albert R."/>
            <person name="Binder M."/>
            <person name="Bloem J."/>
            <person name="Labutti K."/>
            <person name="Salamov A."/>
            <person name="Andreopoulos B."/>
            <person name="Baker S."/>
            <person name="Barry K."/>
            <person name="Bills G."/>
            <person name="Bluhm B."/>
            <person name="Cannon C."/>
            <person name="Castanera R."/>
            <person name="Culley D."/>
            <person name="Daum C."/>
            <person name="Ezra D."/>
            <person name="Gonzalez J."/>
            <person name="Henrissat B."/>
            <person name="Kuo A."/>
            <person name="Liang C."/>
            <person name="Lipzen A."/>
            <person name="Lutzoni F."/>
            <person name="Magnuson J."/>
            <person name="Mondo S."/>
            <person name="Nolan M."/>
            <person name="Ohm R."/>
            <person name="Pangilinan J."/>
            <person name="Park H.-J."/>
            <person name="Ramirez L."/>
            <person name="Alfaro M."/>
            <person name="Sun H."/>
            <person name="Tritt A."/>
            <person name="Yoshinaga Y."/>
            <person name="Zwiers L.-H."/>
            <person name="Turgeon B."/>
            <person name="Goodwin S."/>
            <person name="Spatafora J."/>
            <person name="Crous P."/>
            <person name="Grigoriev I."/>
        </authorList>
    </citation>
    <scope>NUCLEOTIDE SEQUENCE</scope>
    <source>
        <strain evidence="2">CBS 121167</strain>
    </source>
</reference>
<dbReference type="Pfam" id="PF04457">
    <property type="entry name" value="MJ1316"/>
    <property type="match status" value="1"/>
</dbReference>
<sequence>MHDDILSHYSHFLALTLHTSSPSSATTIPPPYLAWLASCCRLLCDEVQTALPSLHLALHPHPLAPTRSLPNPQTLRFLIGVAPTKPDDEALLAHPDTATRLTCGLQAFLAHVRSSHPVDKGIWLNARYVTRADLPSDGFEKFPLDGNDHATSSSNPLSPASIAALSAALRILPESATPPPRGKAPLPVPPRPDGAATAKLRPAADILDRLRWDAALGGAAAYTVGYHDRFDGIVEISLDAWRTDSTDDDFIPLHRVSYVKRKRDDHIVWWREGRRDELFGSGCGGGGSSSDGDQSA</sequence>
<dbReference type="Proteomes" id="UP000799438">
    <property type="component" value="Unassembled WGS sequence"/>
</dbReference>
<dbReference type="AlphaFoldDB" id="A0A6A6B507"/>